<organism evidence="1 2">
    <name type="scientific">Methanobacterium spitsbergense</name>
    <dbReference type="NCBI Taxonomy" id="2874285"/>
    <lineage>
        <taxon>Archaea</taxon>
        <taxon>Methanobacteriati</taxon>
        <taxon>Methanobacteriota</taxon>
        <taxon>Methanomada group</taxon>
        <taxon>Methanobacteria</taxon>
        <taxon>Methanobacteriales</taxon>
        <taxon>Methanobacteriaceae</taxon>
        <taxon>Methanobacterium</taxon>
    </lineage>
</organism>
<gene>
    <name evidence="1" type="ORF">K8N75_00860</name>
</gene>
<evidence type="ECO:0000313" key="2">
    <source>
        <dbReference type="Proteomes" id="UP000825933"/>
    </source>
</evidence>
<dbReference type="Proteomes" id="UP000825933">
    <property type="component" value="Unassembled WGS sequence"/>
</dbReference>
<proteinExistence type="predicted"/>
<dbReference type="RefSeq" id="WP_223790287.1">
    <property type="nucleotide sequence ID" value="NZ_JAIOUQ010000002.1"/>
</dbReference>
<name>A0A8T5UYW3_9EURY</name>
<evidence type="ECO:0000313" key="1">
    <source>
        <dbReference type="EMBL" id="MBZ2164605.1"/>
    </source>
</evidence>
<dbReference type="EMBL" id="JAIOUQ010000002">
    <property type="protein sequence ID" value="MBZ2164605.1"/>
    <property type="molecule type" value="Genomic_DNA"/>
</dbReference>
<sequence>MDDIEELKLLEKILLLIKDYNETYKPEIYDSKVDLKAVKRSWIKNEDYGTMELRHWEIGLEEVQNQIKEIEENQ</sequence>
<dbReference type="AlphaFoldDB" id="A0A8T5UYW3"/>
<keyword evidence="2" id="KW-1185">Reference proteome</keyword>
<comment type="caution">
    <text evidence="1">The sequence shown here is derived from an EMBL/GenBank/DDBJ whole genome shotgun (WGS) entry which is preliminary data.</text>
</comment>
<accession>A0A8T5UYW3</accession>
<protein>
    <submittedName>
        <fullName evidence="1">Uncharacterized protein</fullName>
    </submittedName>
</protein>
<reference evidence="2" key="1">
    <citation type="journal article" date="2022" name="Microbiol. Resour. Announc.">
        <title>Draft Genome Sequence of a Methanogenic Archaeon from West Spitsbergen Permafrost.</title>
        <authorList>
            <person name="Trubitsyn V."/>
            <person name="Rivkina E."/>
            <person name="Shcherbakova V."/>
        </authorList>
    </citation>
    <scope>NUCLEOTIDE SEQUENCE [LARGE SCALE GENOMIC DNA]</scope>
    <source>
        <strain evidence="2">VT</strain>
    </source>
</reference>